<evidence type="ECO:0000313" key="1">
    <source>
        <dbReference type="EMBL" id="QAS53428.1"/>
    </source>
</evidence>
<reference evidence="1 2" key="1">
    <citation type="submission" date="2018-01" db="EMBL/GenBank/DDBJ databases">
        <title>The whole genome sequencing and assembly of Halobacillus litoralis ERB031 strain.</title>
        <authorList>
            <person name="Lee S.-J."/>
            <person name="Park M.-K."/>
            <person name="Kim J.-Y."/>
            <person name="Lee Y.-J."/>
            <person name="Yi H."/>
            <person name="Bahn Y.-S."/>
            <person name="Kim J.F."/>
            <person name="Lee D.-W."/>
        </authorList>
    </citation>
    <scope>NUCLEOTIDE SEQUENCE [LARGE SCALE GENOMIC DNA]</scope>
    <source>
        <strain evidence="1 2">ERB 031</strain>
    </source>
</reference>
<dbReference type="EMBL" id="CP026118">
    <property type="protein sequence ID" value="QAS53428.1"/>
    <property type="molecule type" value="Genomic_DNA"/>
</dbReference>
<name>A0A410MFF1_9BACI</name>
<dbReference type="NCBIfam" id="TIGR04399">
    <property type="entry name" value="acc_Sec_SLAP"/>
    <property type="match status" value="1"/>
</dbReference>
<organism evidence="1 2">
    <name type="scientific">Halobacillus litoralis</name>
    <dbReference type="NCBI Taxonomy" id="45668"/>
    <lineage>
        <taxon>Bacteria</taxon>
        <taxon>Bacillati</taxon>
        <taxon>Bacillota</taxon>
        <taxon>Bacilli</taxon>
        <taxon>Bacillales</taxon>
        <taxon>Bacillaceae</taxon>
        <taxon>Halobacillus</taxon>
    </lineage>
</organism>
<protein>
    <submittedName>
        <fullName evidence="1">Accessory Sec system S-layer assembly protein</fullName>
    </submittedName>
</protein>
<dbReference type="InterPro" id="IPR030910">
    <property type="entry name" value="SLAP_dom"/>
</dbReference>
<gene>
    <name evidence="1" type="ORF">HLI_15090</name>
</gene>
<dbReference type="AlphaFoldDB" id="A0A410MFF1"/>
<dbReference type="RefSeq" id="WP_128525704.1">
    <property type="nucleotide sequence ID" value="NZ_CP026118.1"/>
</dbReference>
<evidence type="ECO:0000313" key="2">
    <source>
        <dbReference type="Proteomes" id="UP000287756"/>
    </source>
</evidence>
<dbReference type="OrthoDB" id="1907642at2"/>
<sequence length="302" mass="34328">MFNFLKKKETEDHVQYDESGIDAGDLVDKKRLSENMDEEVFTDLSIHPEWQLPEEEVYVYRFLNNDLPPLRPNQVSVHGVEIKPKDGGLVVESFVRNSLAKGIQLKPAAILVLDKQSETVARKTFDLNAVGTIPGRSSRPWSFLFPPSSIINKEGEIPVHGWRLAIELKKKPAKHKLDLEESWSETLESEEVEKLDRFVDSITPPKPGEMNFLSLEARQVDTGDLHVTLLLRNGSDRDLAMKHLSLRVEDAFGEVAAEGGFKLKDLEVKANTSKPWTFIFPPKSIKKDELDLSKWKAYPLQK</sequence>
<proteinExistence type="predicted"/>
<dbReference type="KEGG" id="hli:HLI_15090"/>
<dbReference type="InterPro" id="IPR030911">
    <property type="entry name" value="Sec_acc_SLAP"/>
</dbReference>
<accession>A0A410MFF1</accession>
<dbReference type="Proteomes" id="UP000287756">
    <property type="component" value="Chromosome"/>
</dbReference>
<dbReference type="NCBIfam" id="TIGR04398">
    <property type="entry name" value="SLAP_DUP"/>
    <property type="match status" value="2"/>
</dbReference>